<gene>
    <name evidence="2" type="ORF">BDP81DRAFT_20410</name>
</gene>
<dbReference type="Proteomes" id="UP001243989">
    <property type="component" value="Unassembled WGS sequence"/>
</dbReference>
<protein>
    <submittedName>
        <fullName evidence="2">Uncharacterized protein</fullName>
    </submittedName>
</protein>
<proteinExistence type="predicted"/>
<name>A0AAJ0EKF3_9PEZI</name>
<feature type="compositionally biased region" description="Basic residues" evidence="1">
    <location>
        <begin position="186"/>
        <end position="197"/>
    </location>
</feature>
<reference evidence="2" key="1">
    <citation type="submission" date="2021-06" db="EMBL/GenBank/DDBJ databases">
        <title>Comparative genomics, transcriptomics and evolutionary studies reveal genomic signatures of adaptation to plant cell wall in hemibiotrophic fungi.</title>
        <authorList>
            <consortium name="DOE Joint Genome Institute"/>
            <person name="Baroncelli R."/>
            <person name="Diaz J.F."/>
            <person name="Benocci T."/>
            <person name="Peng M."/>
            <person name="Battaglia E."/>
            <person name="Haridas S."/>
            <person name="Andreopoulos W."/>
            <person name="Labutti K."/>
            <person name="Pangilinan J."/>
            <person name="Floch G.L."/>
            <person name="Makela M.R."/>
            <person name="Henrissat B."/>
            <person name="Grigoriev I.V."/>
            <person name="Crouch J.A."/>
            <person name="De Vries R.P."/>
            <person name="Sukno S.A."/>
            <person name="Thon M.R."/>
        </authorList>
    </citation>
    <scope>NUCLEOTIDE SEQUENCE</scope>
    <source>
        <strain evidence="2">CBS 102054</strain>
    </source>
</reference>
<dbReference type="RefSeq" id="XP_060452414.1">
    <property type="nucleotide sequence ID" value="XM_060582583.1"/>
</dbReference>
<feature type="region of interest" description="Disordered" evidence="1">
    <location>
        <begin position="1"/>
        <end position="45"/>
    </location>
</feature>
<accession>A0AAJ0EKF3</accession>
<evidence type="ECO:0000313" key="3">
    <source>
        <dbReference type="Proteomes" id="UP001243989"/>
    </source>
</evidence>
<evidence type="ECO:0000313" key="2">
    <source>
        <dbReference type="EMBL" id="KAK1656370.1"/>
    </source>
</evidence>
<feature type="compositionally biased region" description="Low complexity" evidence="1">
    <location>
        <begin position="73"/>
        <end position="94"/>
    </location>
</feature>
<feature type="compositionally biased region" description="Basic and acidic residues" evidence="1">
    <location>
        <begin position="95"/>
        <end position="113"/>
    </location>
</feature>
<feature type="region of interest" description="Disordered" evidence="1">
    <location>
        <begin position="58"/>
        <end position="197"/>
    </location>
</feature>
<feature type="compositionally biased region" description="Basic and acidic residues" evidence="1">
    <location>
        <begin position="1"/>
        <end position="11"/>
    </location>
</feature>
<dbReference type="AlphaFoldDB" id="A0AAJ0EKF3"/>
<keyword evidence="3" id="KW-1185">Reference proteome</keyword>
<dbReference type="EMBL" id="JAHMHQ010000001">
    <property type="protein sequence ID" value="KAK1656370.1"/>
    <property type="molecule type" value="Genomic_DNA"/>
</dbReference>
<feature type="compositionally biased region" description="Polar residues" evidence="1">
    <location>
        <begin position="116"/>
        <end position="158"/>
    </location>
</feature>
<feature type="compositionally biased region" description="Polar residues" evidence="1">
    <location>
        <begin position="58"/>
        <end position="72"/>
    </location>
</feature>
<evidence type="ECO:0000256" key="1">
    <source>
        <dbReference type="SAM" id="MobiDB-lite"/>
    </source>
</evidence>
<organism evidence="2 3">
    <name type="scientific">Colletotrichum phormii</name>
    <dbReference type="NCBI Taxonomy" id="359342"/>
    <lineage>
        <taxon>Eukaryota</taxon>
        <taxon>Fungi</taxon>
        <taxon>Dikarya</taxon>
        <taxon>Ascomycota</taxon>
        <taxon>Pezizomycotina</taxon>
        <taxon>Sordariomycetes</taxon>
        <taxon>Hypocreomycetidae</taxon>
        <taxon>Glomerellales</taxon>
        <taxon>Glomerellaceae</taxon>
        <taxon>Colletotrichum</taxon>
        <taxon>Colletotrichum acutatum species complex</taxon>
    </lineage>
</organism>
<sequence length="197" mass="21484">MTNHRSSESSRKSSRKTTTSSASSPYGPGQPFVTTQYNGWPATAPVYGQAVNGQQYIYSAPSSTSTPQHPYTDSTSQPSWDSSSGSQGGMQYSDPTRDADVASSRRECAEHARKLQGTTQTPSAYRLNHQQQLTNFDQTFGSQPSTTTQPFQSRSPYAQNLEIDSTTSQSSSRRDDRRGGSSSSGSKHHSSSSRRHK</sequence>
<dbReference type="GeneID" id="85467445"/>
<comment type="caution">
    <text evidence="2">The sequence shown here is derived from an EMBL/GenBank/DDBJ whole genome shotgun (WGS) entry which is preliminary data.</text>
</comment>